<organism evidence="3 4">
    <name type="scientific">Alcaligenes pakistanensis</name>
    <dbReference type="NCBI Taxonomy" id="1482717"/>
    <lineage>
        <taxon>Bacteria</taxon>
        <taxon>Pseudomonadati</taxon>
        <taxon>Pseudomonadota</taxon>
        <taxon>Betaproteobacteria</taxon>
        <taxon>Burkholderiales</taxon>
        <taxon>Alcaligenaceae</taxon>
        <taxon>Alcaligenes</taxon>
    </lineage>
</organism>
<dbReference type="PIRSF" id="PIRSF017082">
    <property type="entry name" value="YflP"/>
    <property type="match status" value="1"/>
</dbReference>
<comment type="similarity">
    <text evidence="1">Belongs to the UPF0065 (bug) family.</text>
</comment>
<dbReference type="PANTHER" id="PTHR42928:SF5">
    <property type="entry name" value="BLR1237 PROTEIN"/>
    <property type="match status" value="1"/>
</dbReference>
<dbReference type="Gene3D" id="3.40.190.150">
    <property type="entry name" value="Bordetella uptake gene, domain 1"/>
    <property type="match status" value="1"/>
</dbReference>
<keyword evidence="4" id="KW-1185">Reference proteome</keyword>
<accession>A0A8H9IJB8</accession>
<name>A0A8H9IJB8_9BURK</name>
<comment type="caution">
    <text evidence="3">The sequence shown here is derived from an EMBL/GenBank/DDBJ whole genome shotgun (WGS) entry which is preliminary data.</text>
</comment>
<reference evidence="4" key="1">
    <citation type="journal article" date="2019" name="Int. J. Syst. Evol. Microbiol.">
        <title>The Global Catalogue of Microorganisms (GCM) 10K type strain sequencing project: providing services to taxonomists for standard genome sequencing and annotation.</title>
        <authorList>
            <consortium name="The Broad Institute Genomics Platform"/>
            <consortium name="The Broad Institute Genome Sequencing Center for Infectious Disease"/>
            <person name="Wu L."/>
            <person name="Ma J."/>
        </authorList>
    </citation>
    <scope>NUCLEOTIDE SEQUENCE [LARGE SCALE GENOMIC DNA]</scope>
    <source>
        <strain evidence="4">KCTC 42083</strain>
    </source>
</reference>
<protein>
    <recommendedName>
        <fullName evidence="5">Tripartite tricarboxylate transporter substrate binding protein</fullName>
    </recommendedName>
</protein>
<dbReference type="Proteomes" id="UP000608923">
    <property type="component" value="Unassembled WGS sequence"/>
</dbReference>
<dbReference type="AlphaFoldDB" id="A0A8H9IJB8"/>
<dbReference type="InterPro" id="IPR005064">
    <property type="entry name" value="BUG"/>
</dbReference>
<dbReference type="Gene3D" id="3.40.190.10">
    <property type="entry name" value="Periplasmic binding protein-like II"/>
    <property type="match status" value="1"/>
</dbReference>
<dbReference type="RefSeq" id="WP_189392355.1">
    <property type="nucleotide sequence ID" value="NZ_BMZN01000003.1"/>
</dbReference>
<sequence>MIRKITRILISAALLSAVPLTQAQEADFPQGPVRIIVPYGAGGSADILARAVSDRLTQLWGQTVIVENKPGGIGTIGIMSVVKSKADGYTLVSVPVSDLAVNPHLYKKRPFDVLRDLDPVSQVGSVPNVLIVNPALGVKTTADLLALAKKSEQTLTYGSPGVGSQAHLAAEVFARKYDLTLTHIPYNSVSAAITDVAGGHVDLMFAQLPSALGFIQGKTVSLLGIAAQQRSPLLPEVPTLTESTGQDYGDFISWSGFMAPASTPIAIREKIARDIRHVMDTTDLKQVLASSGTLGIGSTPQELATTIRNDYEHYGRIIADLNLVLD</sequence>
<proteinExistence type="inferred from homology"/>
<feature type="signal peptide" evidence="2">
    <location>
        <begin position="1"/>
        <end position="23"/>
    </location>
</feature>
<feature type="chain" id="PRO_5034112646" description="Tripartite tricarboxylate transporter substrate binding protein" evidence="2">
    <location>
        <begin position="24"/>
        <end position="326"/>
    </location>
</feature>
<dbReference type="SUPFAM" id="SSF53850">
    <property type="entry name" value="Periplasmic binding protein-like II"/>
    <property type="match status" value="1"/>
</dbReference>
<dbReference type="Pfam" id="PF03401">
    <property type="entry name" value="TctC"/>
    <property type="match status" value="1"/>
</dbReference>
<evidence type="ECO:0008006" key="5">
    <source>
        <dbReference type="Google" id="ProtNLM"/>
    </source>
</evidence>
<evidence type="ECO:0000313" key="3">
    <source>
        <dbReference type="EMBL" id="GHC47981.1"/>
    </source>
</evidence>
<evidence type="ECO:0000256" key="2">
    <source>
        <dbReference type="SAM" id="SignalP"/>
    </source>
</evidence>
<evidence type="ECO:0000313" key="4">
    <source>
        <dbReference type="Proteomes" id="UP000608923"/>
    </source>
</evidence>
<keyword evidence="2" id="KW-0732">Signal</keyword>
<dbReference type="EMBL" id="BMZN01000003">
    <property type="protein sequence ID" value="GHC47981.1"/>
    <property type="molecule type" value="Genomic_DNA"/>
</dbReference>
<dbReference type="CDD" id="cd13578">
    <property type="entry name" value="PBP2_Bug27"/>
    <property type="match status" value="1"/>
</dbReference>
<dbReference type="PANTHER" id="PTHR42928">
    <property type="entry name" value="TRICARBOXYLATE-BINDING PROTEIN"/>
    <property type="match status" value="1"/>
</dbReference>
<evidence type="ECO:0000256" key="1">
    <source>
        <dbReference type="ARBA" id="ARBA00006987"/>
    </source>
</evidence>
<gene>
    <name evidence="3" type="ORF">GCM10010096_19300</name>
</gene>
<dbReference type="InterPro" id="IPR042100">
    <property type="entry name" value="Bug_dom1"/>
</dbReference>